<proteinExistence type="predicted"/>
<evidence type="ECO:0000313" key="1">
    <source>
        <dbReference type="EMBL" id="SVB36209.1"/>
    </source>
</evidence>
<dbReference type="AlphaFoldDB" id="A0A382DDI6"/>
<dbReference type="EMBL" id="UINC01038755">
    <property type="protein sequence ID" value="SVB36209.1"/>
    <property type="molecule type" value="Genomic_DNA"/>
</dbReference>
<sequence>MKMLIAFGLLFSTPLYAEEVVSSLYNCTHKDTSLVRQVMITHQYPGCHVTYIKTDETGNKTSKVLWRAKNSTNYCDNKGFDFVEETLQKKYGWVCVDENNK</sequence>
<accession>A0A382DDI6</accession>
<name>A0A382DDI6_9ZZZZ</name>
<gene>
    <name evidence="1" type="ORF">METZ01_LOCUS189063</name>
</gene>
<protein>
    <submittedName>
        <fullName evidence="1">Uncharacterized protein</fullName>
    </submittedName>
</protein>
<reference evidence="1" key="1">
    <citation type="submission" date="2018-05" db="EMBL/GenBank/DDBJ databases">
        <authorList>
            <person name="Lanie J.A."/>
            <person name="Ng W.-L."/>
            <person name="Kazmierczak K.M."/>
            <person name="Andrzejewski T.M."/>
            <person name="Davidsen T.M."/>
            <person name="Wayne K.J."/>
            <person name="Tettelin H."/>
            <person name="Glass J.I."/>
            <person name="Rusch D."/>
            <person name="Podicherti R."/>
            <person name="Tsui H.-C.T."/>
            <person name="Winkler M.E."/>
        </authorList>
    </citation>
    <scope>NUCLEOTIDE SEQUENCE</scope>
</reference>
<organism evidence="1">
    <name type="scientific">marine metagenome</name>
    <dbReference type="NCBI Taxonomy" id="408172"/>
    <lineage>
        <taxon>unclassified sequences</taxon>
        <taxon>metagenomes</taxon>
        <taxon>ecological metagenomes</taxon>
    </lineage>
</organism>